<dbReference type="SUPFAM" id="SSF47090">
    <property type="entry name" value="PGBD-like"/>
    <property type="match status" value="2"/>
</dbReference>
<dbReference type="InterPro" id="IPR036365">
    <property type="entry name" value="PGBD-like_sf"/>
</dbReference>
<dbReference type="InterPro" id="IPR002477">
    <property type="entry name" value="Peptidoglycan-bd-like"/>
</dbReference>
<feature type="domain" description="ARB-07466-like C-terminal" evidence="3">
    <location>
        <begin position="99"/>
        <end position="189"/>
    </location>
</feature>
<dbReference type="PANTHER" id="PTHR41533:SF1">
    <property type="entry name" value="L,D-TRANSPEPTIDASE YCBB-RELATED"/>
    <property type="match status" value="1"/>
</dbReference>
<dbReference type="Proteomes" id="UP000000844">
    <property type="component" value="Chromosome"/>
</dbReference>
<dbReference type="KEGG" id="sna:Snas_2804"/>
<accession>D3Q8A6</accession>
<dbReference type="eggNOG" id="COG3409">
    <property type="taxonomic scope" value="Bacteria"/>
</dbReference>
<sequence length="364" mass="40043">MTDKSPNTRRWFTRRRGVVLSTVAAAAAAAVTVTLVGSAGAEPPEVPEFTTPVDDYQAEDTQTTCDPTPKPGVEDFRDLILESYPDTSDAGIGRDCDPKSVKKIEHYEGDTSEHYEGRAWDWKVDAATQREQADEVFDWLLKTRDGEAHALLRRLGVMYIIFDKKILGAYNVDEGWRDYNGSNPHTDHVHFSFGWDGANQETSWWTGRGEPTFCEKANLDFKKYPALKDGDSGDEVTAAQCLLDKSGRPTTDGDPNGEYDKATAKSVKQFQADIGLKETGEIDSHTWTALLGRGSNVQLQEGEEGRNVSRLQRALTAALETTVPIDGKFTAETTAAAKKYQEKAGLDADGIVGVNTWRALRAGT</sequence>
<dbReference type="PROSITE" id="PS51318">
    <property type="entry name" value="TAT"/>
    <property type="match status" value="1"/>
</dbReference>
<feature type="domain" description="Peptidoglycan binding-like" evidence="2">
    <location>
        <begin position="232"/>
        <end position="290"/>
    </location>
</feature>
<feature type="signal peptide" evidence="1">
    <location>
        <begin position="1"/>
        <end position="41"/>
    </location>
</feature>
<protein>
    <submittedName>
        <fullName evidence="4">Peptidoglycan-binding domain 1 protein</fullName>
    </submittedName>
</protein>
<dbReference type="HOGENOM" id="CLU_760561_0_0_11"/>
<proteinExistence type="predicted"/>
<dbReference type="EMBL" id="CP001778">
    <property type="protein sequence ID" value="ADD42480.1"/>
    <property type="molecule type" value="Genomic_DNA"/>
</dbReference>
<name>D3Q8A6_STANL</name>
<dbReference type="InterPro" id="IPR036366">
    <property type="entry name" value="PGBDSf"/>
</dbReference>
<dbReference type="Gene3D" id="1.10.101.10">
    <property type="entry name" value="PGBD-like superfamily/PGBD"/>
    <property type="match status" value="2"/>
</dbReference>
<dbReference type="Pfam" id="PF01471">
    <property type="entry name" value="PG_binding_1"/>
    <property type="match status" value="2"/>
</dbReference>
<feature type="domain" description="Peptidoglycan binding-like" evidence="2">
    <location>
        <begin position="305"/>
        <end position="360"/>
    </location>
</feature>
<gene>
    <name evidence="4" type="ordered locus">Snas_2804</name>
</gene>
<dbReference type="InterPro" id="IPR052905">
    <property type="entry name" value="LD-transpeptidase_YkuD-like"/>
</dbReference>
<evidence type="ECO:0000259" key="3">
    <source>
        <dbReference type="Pfam" id="PF26571"/>
    </source>
</evidence>
<dbReference type="PANTHER" id="PTHR41533">
    <property type="entry name" value="L,D-TRANSPEPTIDASE HI_1667-RELATED"/>
    <property type="match status" value="1"/>
</dbReference>
<feature type="chain" id="PRO_5003048938" evidence="1">
    <location>
        <begin position="42"/>
        <end position="364"/>
    </location>
</feature>
<dbReference type="OrthoDB" id="7671932at2"/>
<dbReference type="RefSeq" id="WP_013018051.1">
    <property type="nucleotide sequence ID" value="NC_013947.1"/>
</dbReference>
<dbReference type="Pfam" id="PF26571">
    <property type="entry name" value="VldE"/>
    <property type="match status" value="1"/>
</dbReference>
<dbReference type="InterPro" id="IPR058593">
    <property type="entry name" value="ARB_07466-like_C"/>
</dbReference>
<keyword evidence="5" id="KW-1185">Reference proteome</keyword>
<evidence type="ECO:0000259" key="2">
    <source>
        <dbReference type="Pfam" id="PF01471"/>
    </source>
</evidence>
<evidence type="ECO:0000256" key="1">
    <source>
        <dbReference type="SAM" id="SignalP"/>
    </source>
</evidence>
<organism evidence="4 5">
    <name type="scientific">Stackebrandtia nassauensis (strain DSM 44728 / CIP 108903 / NRRL B-16338 / NBRC 102104 / LLR-40K-21)</name>
    <dbReference type="NCBI Taxonomy" id="446470"/>
    <lineage>
        <taxon>Bacteria</taxon>
        <taxon>Bacillati</taxon>
        <taxon>Actinomycetota</taxon>
        <taxon>Actinomycetes</taxon>
        <taxon>Glycomycetales</taxon>
        <taxon>Glycomycetaceae</taxon>
        <taxon>Stackebrandtia</taxon>
    </lineage>
</organism>
<evidence type="ECO:0000313" key="4">
    <source>
        <dbReference type="EMBL" id="ADD42480.1"/>
    </source>
</evidence>
<dbReference type="InterPro" id="IPR006311">
    <property type="entry name" value="TAT_signal"/>
</dbReference>
<dbReference type="STRING" id="446470.Snas_2804"/>
<reference evidence="4 5" key="1">
    <citation type="journal article" date="2009" name="Stand. Genomic Sci.">
        <title>Complete genome sequence of Stackebrandtia nassauensis type strain (LLR-40K-21).</title>
        <authorList>
            <person name="Munk C."/>
            <person name="Lapidus A."/>
            <person name="Copeland A."/>
            <person name="Jando M."/>
            <person name="Mayilraj S."/>
            <person name="Glavina Del Rio T."/>
            <person name="Nolan M."/>
            <person name="Chen F."/>
            <person name="Lucas S."/>
            <person name="Tice H."/>
            <person name="Cheng J.F."/>
            <person name="Han C."/>
            <person name="Detter J.C."/>
            <person name="Bruce D."/>
            <person name="Goodwin L."/>
            <person name="Chain P."/>
            <person name="Pitluck S."/>
            <person name="Goker M."/>
            <person name="Ovchinikova G."/>
            <person name="Pati A."/>
            <person name="Ivanova N."/>
            <person name="Mavromatis K."/>
            <person name="Chen A."/>
            <person name="Palaniappan K."/>
            <person name="Land M."/>
            <person name="Hauser L."/>
            <person name="Chang Y.J."/>
            <person name="Jeffries C.D."/>
            <person name="Bristow J."/>
            <person name="Eisen J.A."/>
            <person name="Markowitz V."/>
            <person name="Hugenholtz P."/>
            <person name="Kyrpides N.C."/>
            <person name="Klenk H.P."/>
        </authorList>
    </citation>
    <scope>NUCLEOTIDE SEQUENCE [LARGE SCALE GENOMIC DNA]</scope>
    <source>
        <strain evidence="5">DSM 44728 / CIP 108903 / NRRL B-16338 / NBRC 102104 / LLR-40K-21</strain>
    </source>
</reference>
<dbReference type="AlphaFoldDB" id="D3Q8A6"/>
<evidence type="ECO:0000313" key="5">
    <source>
        <dbReference type="Proteomes" id="UP000000844"/>
    </source>
</evidence>
<keyword evidence="1" id="KW-0732">Signal</keyword>